<keyword evidence="3" id="KW-1185">Reference proteome</keyword>
<evidence type="ECO:0000313" key="3">
    <source>
        <dbReference type="Proteomes" id="UP000095546"/>
    </source>
</evidence>
<accession>A0A173ZYC0</accession>
<dbReference type="EMBL" id="CYYU01000008">
    <property type="protein sequence ID" value="CUN80168.1"/>
    <property type="molecule type" value="Genomic_DNA"/>
</dbReference>
<dbReference type="Proteomes" id="UP000095546">
    <property type="component" value="Unassembled WGS sequence"/>
</dbReference>
<sequence>MGIRKIGCLLAVCLMVFMSRAYAENMQFVDANGSTGYYVDTDSISSDQVVENDVQKTLWTARVAVIRADLNRRYIYLMQFDPAKRTYQIFASEVQRYDTKDVLQSSDQAEPARPYLVTSPMNEIVQFVMTANASGSE</sequence>
<organism evidence="2 3">
    <name type="scientific">Mitsuokella jalaludinii</name>
    <dbReference type="NCBI Taxonomy" id="187979"/>
    <lineage>
        <taxon>Bacteria</taxon>
        <taxon>Bacillati</taxon>
        <taxon>Bacillota</taxon>
        <taxon>Negativicutes</taxon>
        <taxon>Selenomonadales</taxon>
        <taxon>Selenomonadaceae</taxon>
        <taxon>Mitsuokella</taxon>
    </lineage>
</organism>
<dbReference type="AlphaFoldDB" id="A0A173ZYC0"/>
<name>A0A173ZYC0_9FIRM</name>
<evidence type="ECO:0000313" key="2">
    <source>
        <dbReference type="EMBL" id="CUN80168.1"/>
    </source>
</evidence>
<feature type="signal peptide" evidence="1">
    <location>
        <begin position="1"/>
        <end position="23"/>
    </location>
</feature>
<feature type="chain" id="PRO_5008017247" description="DUF4384 domain-containing protein" evidence="1">
    <location>
        <begin position="24"/>
        <end position="137"/>
    </location>
</feature>
<dbReference type="RefSeq" id="WP_036378241.1">
    <property type="nucleotide sequence ID" value="NZ_CABIWZ010000008.1"/>
</dbReference>
<dbReference type="eggNOG" id="ENOG5033MV6">
    <property type="taxonomic scope" value="Bacteria"/>
</dbReference>
<keyword evidence="1" id="KW-0732">Signal</keyword>
<protein>
    <recommendedName>
        <fullName evidence="4">DUF4384 domain-containing protein</fullName>
    </recommendedName>
</protein>
<reference evidence="2 3" key="1">
    <citation type="submission" date="2015-09" db="EMBL/GenBank/DDBJ databases">
        <authorList>
            <consortium name="Pathogen Informatics"/>
        </authorList>
    </citation>
    <scope>NUCLEOTIDE SEQUENCE [LARGE SCALE GENOMIC DNA]</scope>
    <source>
        <strain evidence="2 3">2789STDY5608828</strain>
    </source>
</reference>
<dbReference type="GeneID" id="83710239"/>
<dbReference type="STRING" id="187979.ERS852385_01403"/>
<evidence type="ECO:0000256" key="1">
    <source>
        <dbReference type="SAM" id="SignalP"/>
    </source>
</evidence>
<evidence type="ECO:0008006" key="4">
    <source>
        <dbReference type="Google" id="ProtNLM"/>
    </source>
</evidence>
<proteinExistence type="predicted"/>
<dbReference type="OrthoDB" id="1669232at2"/>
<gene>
    <name evidence="2" type="ORF">ERS852385_01403</name>
</gene>